<protein>
    <submittedName>
        <fullName evidence="1">Uncharacterized protein</fullName>
    </submittedName>
</protein>
<dbReference type="AlphaFoldDB" id="A0AAD4ZBL5"/>
<evidence type="ECO:0000313" key="1">
    <source>
        <dbReference type="EMBL" id="KAI5340060.1"/>
    </source>
</evidence>
<sequence>MAQDLLYRGGFWIEGRVNNYNDNDMEEISRMLHLDSGLGQNVPWTVGLNRPLGTTYTLQATRLSEEGRLVKGIYKGRSGDHISLNLSKGEIFNRSQCWDQRVVMGLSHCAEYQGPSSKTTPGLDVKRNKCSISAPMVVLSV</sequence>
<evidence type="ECO:0000313" key="2">
    <source>
        <dbReference type="Proteomes" id="UP001054821"/>
    </source>
</evidence>
<dbReference type="Proteomes" id="UP001054821">
    <property type="component" value="Chromosome 3"/>
</dbReference>
<comment type="caution">
    <text evidence="1">The sequence shown here is derived from an EMBL/GenBank/DDBJ whole genome shotgun (WGS) entry which is preliminary data.</text>
</comment>
<accession>A0AAD4ZBL5</accession>
<reference evidence="1 2" key="1">
    <citation type="journal article" date="2022" name="G3 (Bethesda)">
        <title>Whole-genome sequence and methylome profiling of the almond [Prunus dulcis (Mill.) D.A. Webb] cultivar 'Nonpareil'.</title>
        <authorList>
            <person name="D'Amico-Willman K.M."/>
            <person name="Ouma W.Z."/>
            <person name="Meulia T."/>
            <person name="Sideli G.M."/>
            <person name="Gradziel T.M."/>
            <person name="Fresnedo-Ramirez J."/>
        </authorList>
    </citation>
    <scope>NUCLEOTIDE SEQUENCE [LARGE SCALE GENOMIC DNA]</scope>
    <source>
        <strain evidence="1">Clone GOH B32 T37-40</strain>
    </source>
</reference>
<name>A0AAD4ZBL5_PRUDU</name>
<dbReference type="EMBL" id="JAJFAZ020000003">
    <property type="protein sequence ID" value="KAI5340060.1"/>
    <property type="molecule type" value="Genomic_DNA"/>
</dbReference>
<proteinExistence type="predicted"/>
<gene>
    <name evidence="1" type="ORF">L3X38_019334</name>
</gene>
<keyword evidence="2" id="KW-1185">Reference proteome</keyword>
<organism evidence="1 2">
    <name type="scientific">Prunus dulcis</name>
    <name type="common">Almond</name>
    <name type="synonym">Amygdalus dulcis</name>
    <dbReference type="NCBI Taxonomy" id="3755"/>
    <lineage>
        <taxon>Eukaryota</taxon>
        <taxon>Viridiplantae</taxon>
        <taxon>Streptophyta</taxon>
        <taxon>Embryophyta</taxon>
        <taxon>Tracheophyta</taxon>
        <taxon>Spermatophyta</taxon>
        <taxon>Magnoliopsida</taxon>
        <taxon>eudicotyledons</taxon>
        <taxon>Gunneridae</taxon>
        <taxon>Pentapetalae</taxon>
        <taxon>rosids</taxon>
        <taxon>fabids</taxon>
        <taxon>Rosales</taxon>
        <taxon>Rosaceae</taxon>
        <taxon>Amygdaloideae</taxon>
        <taxon>Amygdaleae</taxon>
        <taxon>Prunus</taxon>
    </lineage>
</organism>